<evidence type="ECO:0000256" key="1">
    <source>
        <dbReference type="SAM" id="SignalP"/>
    </source>
</evidence>
<organism evidence="2 3">
    <name type="scientific">Actinomadura meridiana</name>
    <dbReference type="NCBI Taxonomy" id="559626"/>
    <lineage>
        <taxon>Bacteria</taxon>
        <taxon>Bacillati</taxon>
        <taxon>Actinomycetota</taxon>
        <taxon>Actinomycetes</taxon>
        <taxon>Streptosporangiales</taxon>
        <taxon>Thermomonosporaceae</taxon>
        <taxon>Actinomadura</taxon>
    </lineage>
</organism>
<reference evidence="3" key="1">
    <citation type="journal article" date="2019" name="Int. J. Syst. Evol. Microbiol.">
        <title>The Global Catalogue of Microorganisms (GCM) 10K type strain sequencing project: providing services to taxonomists for standard genome sequencing and annotation.</title>
        <authorList>
            <consortium name="The Broad Institute Genomics Platform"/>
            <consortium name="The Broad Institute Genome Sequencing Center for Infectious Disease"/>
            <person name="Wu L."/>
            <person name="Ma J."/>
        </authorList>
    </citation>
    <scope>NUCLEOTIDE SEQUENCE [LARGE SCALE GENOMIC DNA]</scope>
    <source>
        <strain evidence="3">JCM 17440</strain>
    </source>
</reference>
<feature type="chain" id="PRO_5046302813" description="Secreted protein" evidence="1">
    <location>
        <begin position="31"/>
        <end position="149"/>
    </location>
</feature>
<evidence type="ECO:0000313" key="3">
    <source>
        <dbReference type="Proteomes" id="UP001501710"/>
    </source>
</evidence>
<dbReference type="Proteomes" id="UP001501710">
    <property type="component" value="Unassembled WGS sequence"/>
</dbReference>
<protein>
    <recommendedName>
        <fullName evidence="4">Secreted protein</fullName>
    </recommendedName>
</protein>
<proteinExistence type="predicted"/>
<keyword evidence="1" id="KW-0732">Signal</keyword>
<evidence type="ECO:0008006" key="4">
    <source>
        <dbReference type="Google" id="ProtNLM"/>
    </source>
</evidence>
<accession>A0ABP8BXT0</accession>
<dbReference type="EMBL" id="BAABAS010000005">
    <property type="protein sequence ID" value="GAA4230010.1"/>
    <property type="molecule type" value="Genomic_DNA"/>
</dbReference>
<comment type="caution">
    <text evidence="2">The sequence shown here is derived from an EMBL/GenBank/DDBJ whole genome shotgun (WGS) entry which is preliminary data.</text>
</comment>
<sequence>MKLRMSHRLAVATGAAVLATGLSGTGVAMARTTDPACGPEIDLGAVVYQTCSEVVGSWSTGYGTQPYIYALNRGIVSADVSITIQRWNYATSSWVTTATGTKTIGSGGNTHFFSTNLDWSCGQDSLERGQATTGGVTGAWSEVTIPAEC</sequence>
<evidence type="ECO:0000313" key="2">
    <source>
        <dbReference type="EMBL" id="GAA4230010.1"/>
    </source>
</evidence>
<keyword evidence="3" id="KW-1185">Reference proteome</keyword>
<feature type="signal peptide" evidence="1">
    <location>
        <begin position="1"/>
        <end position="30"/>
    </location>
</feature>
<name>A0ABP8BXT0_9ACTN</name>
<gene>
    <name evidence="2" type="ORF">GCM10022254_23780</name>
</gene>